<dbReference type="Proteomes" id="UP001057532">
    <property type="component" value="Chromosome"/>
</dbReference>
<dbReference type="Gene3D" id="3.30.920.90">
    <property type="match status" value="1"/>
</dbReference>
<evidence type="ECO:0000259" key="1">
    <source>
        <dbReference type="Pfam" id="PF12102"/>
    </source>
</evidence>
<evidence type="ECO:0000313" key="4">
    <source>
        <dbReference type="Proteomes" id="UP001057532"/>
    </source>
</evidence>
<feature type="domain" description="Protein NO VEIN C-terminal" evidence="2">
    <location>
        <begin position="287"/>
        <end position="374"/>
    </location>
</feature>
<dbReference type="RefSeq" id="WP_252779754.1">
    <property type="nucleotide sequence ID" value="NZ_CP097478.1"/>
</dbReference>
<feature type="domain" description="Type IV methyl-directed restriction enzyme EcoKMcrB subunit DNA-binding" evidence="1">
    <location>
        <begin position="10"/>
        <end position="197"/>
    </location>
</feature>
<evidence type="ECO:0000259" key="2">
    <source>
        <dbReference type="Pfam" id="PF13020"/>
    </source>
</evidence>
<dbReference type="InterPro" id="IPR021961">
    <property type="entry name" value="McrB_DNA-bd"/>
</dbReference>
<keyword evidence="4" id="KW-1185">Reference proteome</keyword>
<dbReference type="Pfam" id="PF13020">
    <property type="entry name" value="NOV_C"/>
    <property type="match status" value="1"/>
</dbReference>
<name>A0ABY5C2J9_9LACO</name>
<reference evidence="3" key="1">
    <citation type="submission" date="2022-05" db="EMBL/GenBank/DDBJ databases">
        <authorList>
            <person name="Oliphant S.A."/>
            <person name="Watson-Haigh N.S."/>
            <person name="Sumby K.M."/>
            <person name="Gardner J.M."/>
            <person name="Jiranek V."/>
        </authorList>
    </citation>
    <scope>NUCLEOTIDE SEQUENCE</scope>
    <source>
        <strain evidence="3">Ru20-1</strain>
    </source>
</reference>
<gene>
    <name evidence="3" type="ORF">M8332_05065</name>
</gene>
<sequence length="404" mass="47485">MDLKTYLLDILKNYDNEKNKEFKSNELANFVRNQAVNTIPSIVLGNDLEVRASCGQSKWALVPWMGLFNKNISTSTQKGYYIVFLFRSDMKGVYLSLNQGYTFFKTRFKHNFPKQKIKEVGNYWKSNLKFIKNEDTFGFTNNPINLIGDSTIKTDLPEGYELGNIYSKYYSFDYLSNSDNNELLYDLKHLIEVFNELIACLINEKDFVKTNDQIINNDKYNESNHELLNNEYSYEMTLGIDTKVPNDQKLEKIDHVVKISKHDYVKELSENIKLGLGADDLVVANEKERLDKDPNVYDFEVHHISKDSGDGYGYDIETIIFNDRGETIKRLFIEVKATAKTKETPFFMSENEIQIARKKGEDYLIYRLYRNEAETDKFNFYIIRNPYRYLNFKPINYIVYPKNQ</sequence>
<dbReference type="Pfam" id="PF12102">
    <property type="entry name" value="MrcB_N"/>
    <property type="match status" value="1"/>
</dbReference>
<accession>A0ABY5C2J9</accession>
<organism evidence="3 4">
    <name type="scientific">Fructilactobacillus ixorae</name>
    <dbReference type="NCBI Taxonomy" id="1750535"/>
    <lineage>
        <taxon>Bacteria</taxon>
        <taxon>Bacillati</taxon>
        <taxon>Bacillota</taxon>
        <taxon>Bacilli</taxon>
        <taxon>Lactobacillales</taxon>
        <taxon>Lactobacillaceae</taxon>
        <taxon>Fructilactobacillus</taxon>
    </lineage>
</organism>
<dbReference type="EMBL" id="CP097478">
    <property type="protein sequence ID" value="USS92979.1"/>
    <property type="molecule type" value="Genomic_DNA"/>
</dbReference>
<dbReference type="InterPro" id="IPR024975">
    <property type="entry name" value="NOV_C"/>
</dbReference>
<evidence type="ECO:0000313" key="3">
    <source>
        <dbReference type="EMBL" id="USS92979.1"/>
    </source>
</evidence>
<proteinExistence type="predicted"/>
<protein>
    <submittedName>
        <fullName evidence="3">DUF3578 domain-containing protein</fullName>
    </submittedName>
</protein>